<dbReference type="Proteomes" id="UP001054837">
    <property type="component" value="Unassembled WGS sequence"/>
</dbReference>
<keyword evidence="1" id="KW-0732">Signal</keyword>
<keyword evidence="3" id="KW-1185">Reference proteome</keyword>
<dbReference type="EMBL" id="BPLQ01004249">
    <property type="protein sequence ID" value="GIY06678.1"/>
    <property type="molecule type" value="Genomic_DNA"/>
</dbReference>
<reference evidence="2 3" key="1">
    <citation type="submission" date="2021-06" db="EMBL/GenBank/DDBJ databases">
        <title>Caerostris darwini draft genome.</title>
        <authorList>
            <person name="Kono N."/>
            <person name="Arakawa K."/>
        </authorList>
    </citation>
    <scope>NUCLEOTIDE SEQUENCE [LARGE SCALE GENOMIC DNA]</scope>
</reference>
<comment type="caution">
    <text evidence="2">The sequence shown here is derived from an EMBL/GenBank/DDBJ whole genome shotgun (WGS) entry which is preliminary data.</text>
</comment>
<sequence length="95" mass="10814">MFYLFLKVFFKCVWEISSLAQFERKALENDCLGNVGEMNALGLLISSWKTLTDHRVKSQSSHLDQEPEHFELFDSSPNSFCGPFVYGGGPLHAIR</sequence>
<protein>
    <submittedName>
        <fullName evidence="2">Uncharacterized protein</fullName>
    </submittedName>
</protein>
<evidence type="ECO:0000313" key="2">
    <source>
        <dbReference type="EMBL" id="GIY06678.1"/>
    </source>
</evidence>
<gene>
    <name evidence="2" type="ORF">CDAR_549481</name>
</gene>
<feature type="signal peptide" evidence="1">
    <location>
        <begin position="1"/>
        <end position="20"/>
    </location>
</feature>
<evidence type="ECO:0000256" key="1">
    <source>
        <dbReference type="SAM" id="SignalP"/>
    </source>
</evidence>
<name>A0AAV4QH81_9ARAC</name>
<accession>A0AAV4QH81</accession>
<proteinExistence type="predicted"/>
<organism evidence="2 3">
    <name type="scientific">Caerostris darwini</name>
    <dbReference type="NCBI Taxonomy" id="1538125"/>
    <lineage>
        <taxon>Eukaryota</taxon>
        <taxon>Metazoa</taxon>
        <taxon>Ecdysozoa</taxon>
        <taxon>Arthropoda</taxon>
        <taxon>Chelicerata</taxon>
        <taxon>Arachnida</taxon>
        <taxon>Araneae</taxon>
        <taxon>Araneomorphae</taxon>
        <taxon>Entelegynae</taxon>
        <taxon>Araneoidea</taxon>
        <taxon>Araneidae</taxon>
        <taxon>Caerostris</taxon>
    </lineage>
</organism>
<dbReference type="AlphaFoldDB" id="A0AAV4QH81"/>
<feature type="chain" id="PRO_5043831348" evidence="1">
    <location>
        <begin position="21"/>
        <end position="95"/>
    </location>
</feature>
<evidence type="ECO:0000313" key="3">
    <source>
        <dbReference type="Proteomes" id="UP001054837"/>
    </source>
</evidence>